<sequence length="108" mass="12523">MDSSLVCVCIVNTAYDMQKEKRSSYPLLSRSNILKATEKLDSGMLRRVTKNIYLVSRKKSFCYQNYMALVLIQQLLCQKFQADKKDNKYALCKGNESVIISVKEHKKF</sequence>
<accession>A0AAQ3NNY8</accession>
<dbReference type="AlphaFoldDB" id="A0AAQ3NNY8"/>
<dbReference type="EMBL" id="CP144696">
    <property type="protein sequence ID" value="WVZ12396.1"/>
    <property type="molecule type" value="Genomic_DNA"/>
</dbReference>
<keyword evidence="2" id="KW-1185">Reference proteome</keyword>
<protein>
    <submittedName>
        <fullName evidence="1">Uncharacterized protein</fullName>
    </submittedName>
</protein>
<gene>
    <name evidence="1" type="ORF">V8G54_016926</name>
</gene>
<evidence type="ECO:0000313" key="1">
    <source>
        <dbReference type="EMBL" id="WVZ12396.1"/>
    </source>
</evidence>
<organism evidence="1 2">
    <name type="scientific">Vigna mungo</name>
    <name type="common">Black gram</name>
    <name type="synonym">Phaseolus mungo</name>
    <dbReference type="NCBI Taxonomy" id="3915"/>
    <lineage>
        <taxon>Eukaryota</taxon>
        <taxon>Viridiplantae</taxon>
        <taxon>Streptophyta</taxon>
        <taxon>Embryophyta</taxon>
        <taxon>Tracheophyta</taxon>
        <taxon>Spermatophyta</taxon>
        <taxon>Magnoliopsida</taxon>
        <taxon>eudicotyledons</taxon>
        <taxon>Gunneridae</taxon>
        <taxon>Pentapetalae</taxon>
        <taxon>rosids</taxon>
        <taxon>fabids</taxon>
        <taxon>Fabales</taxon>
        <taxon>Fabaceae</taxon>
        <taxon>Papilionoideae</taxon>
        <taxon>50 kb inversion clade</taxon>
        <taxon>NPAAA clade</taxon>
        <taxon>indigoferoid/millettioid clade</taxon>
        <taxon>Phaseoleae</taxon>
        <taxon>Vigna</taxon>
    </lineage>
</organism>
<name>A0AAQ3NNY8_VIGMU</name>
<proteinExistence type="predicted"/>
<dbReference type="Proteomes" id="UP001374535">
    <property type="component" value="Chromosome 5"/>
</dbReference>
<reference evidence="1 2" key="1">
    <citation type="journal article" date="2023" name="Life. Sci Alliance">
        <title>Evolutionary insights into 3D genome organization and epigenetic landscape of Vigna mungo.</title>
        <authorList>
            <person name="Junaid A."/>
            <person name="Singh B."/>
            <person name="Bhatia S."/>
        </authorList>
    </citation>
    <scope>NUCLEOTIDE SEQUENCE [LARGE SCALE GENOMIC DNA]</scope>
    <source>
        <strain evidence="1">Urdbean</strain>
    </source>
</reference>
<evidence type="ECO:0000313" key="2">
    <source>
        <dbReference type="Proteomes" id="UP001374535"/>
    </source>
</evidence>